<keyword evidence="1" id="KW-0472">Membrane</keyword>
<evidence type="ECO:0000313" key="2">
    <source>
        <dbReference type="EMBL" id="BAF01872.1"/>
    </source>
</evidence>
<reference evidence="2" key="1">
    <citation type="submission" date="2006-07" db="EMBL/GenBank/DDBJ databases">
        <title>Large-scale analysis of RIKEN Arabidopsis full-length (RAFL) cDNAs.</title>
        <authorList>
            <person name="Totoki Y."/>
            <person name="Seki M."/>
            <person name="Ishida J."/>
            <person name="Nakajima M."/>
            <person name="Enju A."/>
            <person name="Morosawa T."/>
            <person name="Kamiya A."/>
            <person name="Narusaka M."/>
            <person name="Shin-i T."/>
            <person name="Nakagawa M."/>
            <person name="Sakamoto N."/>
            <person name="Oishi K."/>
            <person name="Kohara Y."/>
            <person name="Kobayashi M."/>
            <person name="Toyoda A."/>
            <person name="Sakaki Y."/>
            <person name="Sakurai T."/>
            <person name="Iida K."/>
            <person name="Akiyama K."/>
            <person name="Satou M."/>
            <person name="Toyoda T."/>
            <person name="Konagaya A."/>
            <person name="Carninci P."/>
            <person name="Kawai J."/>
            <person name="Hayashizaki Y."/>
            <person name="Shinozaki K."/>
        </authorList>
    </citation>
    <scope>NUCLEOTIDE SEQUENCE</scope>
</reference>
<name>Q0WLY5_ARATH</name>
<evidence type="ECO:0000256" key="1">
    <source>
        <dbReference type="SAM" id="Phobius"/>
    </source>
</evidence>
<keyword evidence="1" id="KW-1133">Transmembrane helix</keyword>
<accession>Q0WLY5</accession>
<protein>
    <recommendedName>
        <fullName evidence="3">Transmembrane protein</fullName>
    </recommendedName>
</protein>
<dbReference type="AlphaFoldDB" id="Q0WLY5"/>
<proteinExistence type="evidence at transcript level"/>
<feature type="transmembrane region" description="Helical" evidence="1">
    <location>
        <begin position="52"/>
        <end position="69"/>
    </location>
</feature>
<keyword evidence="1" id="KW-0812">Transmembrane</keyword>
<evidence type="ECO:0008006" key="3">
    <source>
        <dbReference type="Google" id="ProtNLM"/>
    </source>
</evidence>
<dbReference type="EMBL" id="AK230050">
    <property type="protein sequence ID" value="BAF01872.1"/>
    <property type="molecule type" value="mRNA"/>
</dbReference>
<organism evidence="2">
    <name type="scientific">Arabidopsis thaliana</name>
    <name type="common">Mouse-ear cress</name>
    <dbReference type="NCBI Taxonomy" id="3702"/>
    <lineage>
        <taxon>Eukaryota</taxon>
        <taxon>Viridiplantae</taxon>
        <taxon>Streptophyta</taxon>
        <taxon>Embryophyta</taxon>
        <taxon>Tracheophyta</taxon>
        <taxon>Spermatophyta</taxon>
        <taxon>Magnoliopsida</taxon>
        <taxon>eudicotyledons</taxon>
        <taxon>Gunneridae</taxon>
        <taxon>Pentapetalae</taxon>
        <taxon>rosids</taxon>
        <taxon>malvids</taxon>
        <taxon>Brassicales</taxon>
        <taxon>Brassicaceae</taxon>
        <taxon>Camelineae</taxon>
        <taxon>Arabidopsis</taxon>
    </lineage>
</organism>
<feature type="transmembrane region" description="Helical" evidence="1">
    <location>
        <begin position="20"/>
        <end position="40"/>
    </location>
</feature>
<sequence>MIVGLNLLFDTLLSGKFWNWFPHASNVFLSIVSAVSINGYSNRIESYRPFQLLAVVVVVVGFISCSTEARL</sequence>